<keyword evidence="2" id="KW-1185">Reference proteome</keyword>
<proteinExistence type="predicted"/>
<dbReference type="InterPro" id="IPR006502">
    <property type="entry name" value="PDDEXK-like"/>
</dbReference>
<dbReference type="EMBL" id="JAMQYH010000001">
    <property type="protein sequence ID" value="KAJ1704116.1"/>
    <property type="molecule type" value="Genomic_DNA"/>
</dbReference>
<reference evidence="1" key="1">
    <citation type="journal article" date="2022" name="Cell">
        <title>Repeat-based holocentromeres influence genome architecture and karyotype evolution.</title>
        <authorList>
            <person name="Hofstatter P.G."/>
            <person name="Thangavel G."/>
            <person name="Lux T."/>
            <person name="Neumann P."/>
            <person name="Vondrak T."/>
            <person name="Novak P."/>
            <person name="Zhang M."/>
            <person name="Costa L."/>
            <person name="Castellani M."/>
            <person name="Scott A."/>
            <person name="Toegelov H."/>
            <person name="Fuchs J."/>
            <person name="Mata-Sucre Y."/>
            <person name="Dias Y."/>
            <person name="Vanzela A.L.L."/>
            <person name="Huettel B."/>
            <person name="Almeida C.C.S."/>
            <person name="Simkova H."/>
            <person name="Souza G."/>
            <person name="Pedrosa-Harand A."/>
            <person name="Macas J."/>
            <person name="Mayer K.F.X."/>
            <person name="Houben A."/>
            <person name="Marques A."/>
        </authorList>
    </citation>
    <scope>NUCLEOTIDE SEQUENCE</scope>
    <source>
        <strain evidence="1">RhyBre1mFocal</strain>
    </source>
</reference>
<dbReference type="AlphaFoldDB" id="A0A9Q0D1G4"/>
<sequence length="288" mass="31883">MEIITKPRRVTGPLCSAARARLTGEGYTGYSSSSGSEHEAATCLSRLVQAFLEKGSDESDAQDCSREESEDGDETIFGYRNCAVQIKELLDPAVEIDPFRVRLVSAVSKATEAEKALRWEKPGLFRRAVMGRLRNLGYDAGICKSRWETVGGLTGGSHEYLDIVFNQTRYIVEPEFATGIEVARATEEYMRIVKAVPDVVVAQPELIGRAIRLVAEAARRSLRESEMHVPPWRKSRYMLAKWLGPYKRSTSVLMGPTSGAEVKCRAVGFPSSASVVEGFRLVQAARMR</sequence>
<dbReference type="PANTHER" id="PTHR31579:SF90">
    <property type="entry name" value="OS11G0437600 PROTEIN"/>
    <property type="match status" value="1"/>
</dbReference>
<evidence type="ECO:0000313" key="2">
    <source>
        <dbReference type="Proteomes" id="UP001151287"/>
    </source>
</evidence>
<dbReference type="NCBIfam" id="TIGR01615">
    <property type="entry name" value="A_thal_3542"/>
    <property type="match status" value="1"/>
</dbReference>
<name>A0A9Q0D1G4_9POAL</name>
<evidence type="ECO:0000313" key="1">
    <source>
        <dbReference type="EMBL" id="KAJ1704116.1"/>
    </source>
</evidence>
<organism evidence="1 2">
    <name type="scientific">Rhynchospora breviuscula</name>
    <dbReference type="NCBI Taxonomy" id="2022672"/>
    <lineage>
        <taxon>Eukaryota</taxon>
        <taxon>Viridiplantae</taxon>
        <taxon>Streptophyta</taxon>
        <taxon>Embryophyta</taxon>
        <taxon>Tracheophyta</taxon>
        <taxon>Spermatophyta</taxon>
        <taxon>Magnoliopsida</taxon>
        <taxon>Liliopsida</taxon>
        <taxon>Poales</taxon>
        <taxon>Cyperaceae</taxon>
        <taxon>Cyperoideae</taxon>
        <taxon>Rhynchosporeae</taxon>
        <taxon>Rhynchospora</taxon>
    </lineage>
</organism>
<dbReference type="Pfam" id="PF04720">
    <property type="entry name" value="PDDEXK_6"/>
    <property type="match status" value="1"/>
</dbReference>
<protein>
    <submittedName>
        <fullName evidence="1">Uncharacterized protein</fullName>
    </submittedName>
</protein>
<dbReference type="Proteomes" id="UP001151287">
    <property type="component" value="Unassembled WGS sequence"/>
</dbReference>
<comment type="caution">
    <text evidence="1">The sequence shown here is derived from an EMBL/GenBank/DDBJ whole genome shotgun (WGS) entry which is preliminary data.</text>
</comment>
<dbReference type="PANTHER" id="PTHR31579">
    <property type="entry name" value="OS03G0796600 PROTEIN"/>
    <property type="match status" value="1"/>
</dbReference>
<accession>A0A9Q0D1G4</accession>
<dbReference type="OrthoDB" id="548115at2759"/>
<gene>
    <name evidence="1" type="ORF">LUZ63_003895</name>
</gene>